<accession>M2T647</accession>
<comment type="caution">
    <text evidence="18">The sequence shown here is derived from an EMBL/GenBank/DDBJ whole genome shotgun (WGS) entry which is preliminary data.</text>
</comment>
<dbReference type="Pfam" id="PF02563">
    <property type="entry name" value="Poly_export"/>
    <property type="match status" value="1"/>
</dbReference>
<dbReference type="InterPro" id="IPR003715">
    <property type="entry name" value="Poly_export_N"/>
</dbReference>
<dbReference type="Pfam" id="PF22461">
    <property type="entry name" value="SLBB_2"/>
    <property type="match status" value="2"/>
</dbReference>
<keyword evidence="8" id="KW-0625">Polysaccharide transport</keyword>
<feature type="domain" description="SLBB" evidence="17">
    <location>
        <begin position="180"/>
        <end position="252"/>
    </location>
</feature>
<keyword evidence="9" id="KW-0406">Ion transport</keyword>
<evidence type="ECO:0000256" key="2">
    <source>
        <dbReference type="ARBA" id="ARBA00009450"/>
    </source>
</evidence>
<evidence type="ECO:0000259" key="17">
    <source>
        <dbReference type="Pfam" id="PF22461"/>
    </source>
</evidence>
<evidence type="ECO:0000256" key="8">
    <source>
        <dbReference type="ARBA" id="ARBA00023047"/>
    </source>
</evidence>
<feature type="chain" id="PRO_5004025645" evidence="15">
    <location>
        <begin position="21"/>
        <end position="371"/>
    </location>
</feature>
<keyword evidence="19" id="KW-1185">Reference proteome</keyword>
<keyword evidence="12" id="KW-0564">Palmitate</keyword>
<feature type="domain" description="SLBB" evidence="17">
    <location>
        <begin position="265"/>
        <end position="341"/>
    </location>
</feature>
<dbReference type="OrthoDB" id="7198507at2"/>
<keyword evidence="3" id="KW-0813">Transport</keyword>
<feature type="signal peptide" evidence="15">
    <location>
        <begin position="1"/>
        <end position="20"/>
    </location>
</feature>
<dbReference type="GO" id="GO:0015288">
    <property type="term" value="F:porin activity"/>
    <property type="evidence" value="ECO:0007669"/>
    <property type="project" value="UniProtKB-KW"/>
</dbReference>
<dbReference type="GO" id="GO:0015159">
    <property type="term" value="F:polysaccharide transmembrane transporter activity"/>
    <property type="evidence" value="ECO:0007669"/>
    <property type="project" value="InterPro"/>
</dbReference>
<evidence type="ECO:0000256" key="10">
    <source>
        <dbReference type="ARBA" id="ARBA00023114"/>
    </source>
</evidence>
<evidence type="ECO:0000256" key="5">
    <source>
        <dbReference type="ARBA" id="ARBA00022597"/>
    </source>
</evidence>
<dbReference type="GO" id="GO:0006811">
    <property type="term" value="P:monoatomic ion transport"/>
    <property type="evidence" value="ECO:0007669"/>
    <property type="project" value="UniProtKB-KW"/>
</dbReference>
<keyword evidence="4" id="KW-1134">Transmembrane beta strand</keyword>
<evidence type="ECO:0000256" key="15">
    <source>
        <dbReference type="SAM" id="SignalP"/>
    </source>
</evidence>
<evidence type="ECO:0000256" key="11">
    <source>
        <dbReference type="ARBA" id="ARBA00023136"/>
    </source>
</evidence>
<keyword evidence="7 15" id="KW-0732">Signal</keyword>
<dbReference type="InterPro" id="IPR054765">
    <property type="entry name" value="SLBB_dom"/>
</dbReference>
<evidence type="ECO:0000313" key="18">
    <source>
        <dbReference type="EMBL" id="EMD81969.1"/>
    </source>
</evidence>
<organism evidence="18 19">
    <name type="scientific">Pacificimonas flava</name>
    <dbReference type="NCBI Taxonomy" id="1234595"/>
    <lineage>
        <taxon>Bacteria</taxon>
        <taxon>Pseudomonadati</taxon>
        <taxon>Pseudomonadota</taxon>
        <taxon>Alphaproteobacteria</taxon>
        <taxon>Sphingomonadales</taxon>
        <taxon>Sphingosinicellaceae</taxon>
        <taxon>Pacificimonas</taxon>
    </lineage>
</organism>
<dbReference type="AlphaFoldDB" id="M2T647"/>
<evidence type="ECO:0000256" key="7">
    <source>
        <dbReference type="ARBA" id="ARBA00022729"/>
    </source>
</evidence>
<evidence type="ECO:0000256" key="4">
    <source>
        <dbReference type="ARBA" id="ARBA00022452"/>
    </source>
</evidence>
<dbReference type="Gene3D" id="3.10.560.10">
    <property type="entry name" value="Outer membrane lipoprotein wza domain like"/>
    <property type="match status" value="2"/>
</dbReference>
<keyword evidence="13" id="KW-0998">Cell outer membrane</keyword>
<dbReference type="Proteomes" id="UP000011717">
    <property type="component" value="Unassembled WGS sequence"/>
</dbReference>
<dbReference type="EMBL" id="AMRV01000011">
    <property type="protein sequence ID" value="EMD81969.1"/>
    <property type="molecule type" value="Genomic_DNA"/>
</dbReference>
<evidence type="ECO:0000256" key="12">
    <source>
        <dbReference type="ARBA" id="ARBA00023139"/>
    </source>
</evidence>
<dbReference type="GO" id="GO:0009279">
    <property type="term" value="C:cell outer membrane"/>
    <property type="evidence" value="ECO:0007669"/>
    <property type="project" value="UniProtKB-SubCell"/>
</dbReference>
<evidence type="ECO:0000313" key="19">
    <source>
        <dbReference type="Proteomes" id="UP000011717"/>
    </source>
</evidence>
<sequence length="371" mass="38484">MRRFSVFSRAALIAGSSALASCATLPTSGPTTAQVLSEEAAAAAAIGYRIVEIDAATTATMADSAPSSAPLAVLAESATPVATGLIGAGDTVEVTLFEVGAGLFGAASPAAGFDPSARGRSLGAFPVSPDGRIDLPYAGTLQVGGLTPDAAARRIEAAFRGLSQQPQAQVRLTERVSSSVLFSGAVAQPGRFALSARPETLTEALAMRGGPSASAADLDLRLTRGDRSVSVPLRSLLAGSAGDIVLRPGDRVELLPGRRSILAFGAMNAVREIPFETASVSLAEAIARAGGPSDARADPSAVFVFRDDPQTPTIYRLDLLRPSGYFLAQRFPMRDKDLIYVANSASNQPSKLIDIINRLFQPLFTIEQLTN</sequence>
<evidence type="ECO:0000259" key="16">
    <source>
        <dbReference type="Pfam" id="PF02563"/>
    </source>
</evidence>
<gene>
    <name evidence="18" type="ORF">C725_2625</name>
</gene>
<proteinExistence type="inferred from homology"/>
<keyword evidence="11" id="KW-0472">Membrane</keyword>
<evidence type="ECO:0000256" key="1">
    <source>
        <dbReference type="ARBA" id="ARBA00004571"/>
    </source>
</evidence>
<name>M2T647_9SPHN</name>
<dbReference type="PANTHER" id="PTHR33619:SF3">
    <property type="entry name" value="POLYSACCHARIDE EXPORT PROTEIN GFCE-RELATED"/>
    <property type="match status" value="1"/>
</dbReference>
<dbReference type="Gene3D" id="3.30.1950.10">
    <property type="entry name" value="wza like domain"/>
    <property type="match status" value="1"/>
</dbReference>
<evidence type="ECO:0000256" key="6">
    <source>
        <dbReference type="ARBA" id="ARBA00022692"/>
    </source>
</evidence>
<evidence type="ECO:0000256" key="14">
    <source>
        <dbReference type="ARBA" id="ARBA00023288"/>
    </source>
</evidence>
<keyword evidence="14" id="KW-0449">Lipoprotein</keyword>
<comment type="similarity">
    <text evidence="2">Belongs to the BexD/CtrA/VexA family.</text>
</comment>
<evidence type="ECO:0000256" key="13">
    <source>
        <dbReference type="ARBA" id="ARBA00023237"/>
    </source>
</evidence>
<feature type="domain" description="Polysaccharide export protein N-terminal" evidence="16">
    <location>
        <begin position="85"/>
        <end position="172"/>
    </location>
</feature>
<dbReference type="RefSeq" id="WP_008603589.1">
    <property type="nucleotide sequence ID" value="NZ_AMRV01000011.1"/>
</dbReference>
<evidence type="ECO:0000256" key="9">
    <source>
        <dbReference type="ARBA" id="ARBA00023065"/>
    </source>
</evidence>
<reference evidence="18 19" key="1">
    <citation type="journal article" date="2013" name="Genome Announc.">
        <title>Draft Genome Sequence of Strain JLT2015T, Belonging to the Family Sphingomonadaceae of the Alphaproteobacteria.</title>
        <authorList>
            <person name="Tang K."/>
            <person name="Liu K."/>
            <person name="Li S."/>
            <person name="Jiao N."/>
        </authorList>
    </citation>
    <scope>NUCLEOTIDE SEQUENCE [LARGE SCALE GENOMIC DNA]</scope>
    <source>
        <strain evidence="18 19">JLT2015</strain>
    </source>
</reference>
<dbReference type="PANTHER" id="PTHR33619">
    <property type="entry name" value="POLYSACCHARIDE EXPORT PROTEIN GFCE-RELATED"/>
    <property type="match status" value="1"/>
</dbReference>
<keyword evidence="6" id="KW-0812">Transmembrane</keyword>
<protein>
    <submittedName>
        <fullName evidence="18">Polysaccharide export protein</fullName>
    </submittedName>
</protein>
<keyword evidence="5" id="KW-0762">Sugar transport</keyword>
<comment type="subcellular location">
    <subcellularLocation>
        <location evidence="1">Cell outer membrane</location>
        <topology evidence="1">Multi-pass membrane protein</topology>
    </subcellularLocation>
</comment>
<keyword evidence="10" id="KW-0626">Porin</keyword>
<dbReference type="InterPro" id="IPR049712">
    <property type="entry name" value="Poly_export"/>
</dbReference>
<evidence type="ECO:0000256" key="3">
    <source>
        <dbReference type="ARBA" id="ARBA00022448"/>
    </source>
</evidence>
<dbReference type="GO" id="GO:0046930">
    <property type="term" value="C:pore complex"/>
    <property type="evidence" value="ECO:0007669"/>
    <property type="project" value="UniProtKB-KW"/>
</dbReference>
<dbReference type="PROSITE" id="PS51257">
    <property type="entry name" value="PROKAR_LIPOPROTEIN"/>
    <property type="match status" value="1"/>
</dbReference>